<dbReference type="PANTHER" id="PTHR33337:SF33">
    <property type="entry name" value="CENP-V_GFA DOMAIN-CONTAINING PROTEIN"/>
    <property type="match status" value="1"/>
</dbReference>
<evidence type="ECO:0000256" key="5">
    <source>
        <dbReference type="SAM" id="MobiDB-lite"/>
    </source>
</evidence>
<evidence type="ECO:0000313" key="7">
    <source>
        <dbReference type="EMBL" id="MBS3847851.1"/>
    </source>
</evidence>
<dbReference type="InterPro" id="IPR006913">
    <property type="entry name" value="CENP-V/GFA"/>
</dbReference>
<reference evidence="7" key="1">
    <citation type="submission" date="2021-04" db="EMBL/GenBank/DDBJ databases">
        <title>Devosia litorisediminis sp. nov., isolated from a sand dune.</title>
        <authorList>
            <person name="Park S."/>
            <person name="Yoon J.-H."/>
        </authorList>
    </citation>
    <scope>NUCLEOTIDE SEQUENCE</scope>
    <source>
        <strain evidence="7">BSSL-BM10</strain>
    </source>
</reference>
<dbReference type="AlphaFoldDB" id="A0A942I4U2"/>
<organism evidence="7 8">
    <name type="scientific">Devosia litorisediminis</name>
    <dbReference type="NCBI Taxonomy" id="2829817"/>
    <lineage>
        <taxon>Bacteria</taxon>
        <taxon>Pseudomonadati</taxon>
        <taxon>Pseudomonadota</taxon>
        <taxon>Alphaproteobacteria</taxon>
        <taxon>Hyphomicrobiales</taxon>
        <taxon>Devosiaceae</taxon>
        <taxon>Devosia</taxon>
    </lineage>
</organism>
<proteinExistence type="inferred from homology"/>
<dbReference type="GO" id="GO:0046872">
    <property type="term" value="F:metal ion binding"/>
    <property type="evidence" value="ECO:0007669"/>
    <property type="project" value="UniProtKB-KW"/>
</dbReference>
<keyword evidence="4" id="KW-0456">Lyase</keyword>
<evidence type="ECO:0000256" key="4">
    <source>
        <dbReference type="ARBA" id="ARBA00023239"/>
    </source>
</evidence>
<dbReference type="InterPro" id="IPR011057">
    <property type="entry name" value="Mss4-like_sf"/>
</dbReference>
<comment type="similarity">
    <text evidence="1">Belongs to the Gfa family.</text>
</comment>
<dbReference type="PROSITE" id="PS51891">
    <property type="entry name" value="CENP_V_GFA"/>
    <property type="match status" value="1"/>
</dbReference>
<name>A0A942I4U2_9HYPH</name>
<keyword evidence="3" id="KW-0862">Zinc</keyword>
<dbReference type="Pfam" id="PF04828">
    <property type="entry name" value="GFA"/>
    <property type="match status" value="1"/>
</dbReference>
<dbReference type="PANTHER" id="PTHR33337">
    <property type="entry name" value="GFA DOMAIN-CONTAINING PROTEIN"/>
    <property type="match status" value="1"/>
</dbReference>
<dbReference type="GO" id="GO:0016846">
    <property type="term" value="F:carbon-sulfur lyase activity"/>
    <property type="evidence" value="ECO:0007669"/>
    <property type="project" value="InterPro"/>
</dbReference>
<feature type="region of interest" description="Disordered" evidence="5">
    <location>
        <begin position="135"/>
        <end position="157"/>
    </location>
</feature>
<keyword evidence="8" id="KW-1185">Reference proteome</keyword>
<evidence type="ECO:0000256" key="2">
    <source>
        <dbReference type="ARBA" id="ARBA00022723"/>
    </source>
</evidence>
<evidence type="ECO:0000313" key="8">
    <source>
        <dbReference type="Proteomes" id="UP000678281"/>
    </source>
</evidence>
<dbReference type="EMBL" id="JAGXTP010000001">
    <property type="protein sequence ID" value="MBS3847851.1"/>
    <property type="molecule type" value="Genomic_DNA"/>
</dbReference>
<dbReference type="Proteomes" id="UP000678281">
    <property type="component" value="Unassembled WGS sequence"/>
</dbReference>
<evidence type="ECO:0000256" key="3">
    <source>
        <dbReference type="ARBA" id="ARBA00022833"/>
    </source>
</evidence>
<protein>
    <submittedName>
        <fullName evidence="7">GFA family protein</fullName>
    </submittedName>
</protein>
<evidence type="ECO:0000259" key="6">
    <source>
        <dbReference type="PROSITE" id="PS51891"/>
    </source>
</evidence>
<feature type="domain" description="CENP-V/GFA" evidence="6">
    <location>
        <begin position="8"/>
        <end position="111"/>
    </location>
</feature>
<evidence type="ECO:0000256" key="1">
    <source>
        <dbReference type="ARBA" id="ARBA00005495"/>
    </source>
</evidence>
<dbReference type="RefSeq" id="WP_212657442.1">
    <property type="nucleotide sequence ID" value="NZ_JAGXTP010000001.1"/>
</dbReference>
<gene>
    <name evidence="7" type="ORF">KD146_03980</name>
</gene>
<keyword evidence="2" id="KW-0479">Metal-binding</keyword>
<comment type="caution">
    <text evidence="7">The sequence shown here is derived from an EMBL/GenBank/DDBJ whole genome shotgun (WGS) entry which is preliminary data.</text>
</comment>
<sequence length="157" mass="17406">MSLPEFPVEGGCQCGSVRYRLKASPMSVYNCHCKDCQRFSGAAWSMSVTTSRDNVEQLSGTLATYEKPSQSGRIISMQFCAHCHGWLWNLPQSAPGMMVLRAGSLDDLDWAQPVGNIWTDSKAAWVKLDPDLVNMPGQPSDREPLNKAWTELTGKDH</sequence>
<accession>A0A942I4U2</accession>
<dbReference type="SUPFAM" id="SSF51316">
    <property type="entry name" value="Mss4-like"/>
    <property type="match status" value="1"/>
</dbReference>
<dbReference type="Gene3D" id="3.90.1590.10">
    <property type="entry name" value="glutathione-dependent formaldehyde- activating enzyme (gfa)"/>
    <property type="match status" value="1"/>
</dbReference>